<keyword evidence="6 7" id="KW-0472">Membrane</keyword>
<evidence type="ECO:0000256" key="2">
    <source>
        <dbReference type="ARBA" id="ARBA00022448"/>
    </source>
</evidence>
<dbReference type="RefSeq" id="WP_262095495.1">
    <property type="nucleotide sequence ID" value="NZ_JAOEGN010000002.1"/>
</dbReference>
<keyword evidence="5 7" id="KW-1133">Transmembrane helix</keyword>
<dbReference type="PANTHER" id="PTHR43744:SF1">
    <property type="entry name" value="BINDING-PROTEIN-DEPENDENT TRANSPORT SYSTEMS INNER MEMBRANE COMPONENT"/>
    <property type="match status" value="1"/>
</dbReference>
<feature type="transmembrane region" description="Helical" evidence="7">
    <location>
        <begin position="214"/>
        <end position="239"/>
    </location>
</feature>
<feature type="transmembrane region" description="Helical" evidence="7">
    <location>
        <begin position="38"/>
        <end position="63"/>
    </location>
</feature>
<evidence type="ECO:0000256" key="3">
    <source>
        <dbReference type="ARBA" id="ARBA00022475"/>
    </source>
</evidence>
<evidence type="ECO:0000256" key="4">
    <source>
        <dbReference type="ARBA" id="ARBA00022692"/>
    </source>
</evidence>
<sequence length="305" mass="33946">MESKDISQLRDLKLSNIKRKKAVKKGKKRLSRSWQGDFALSLLLIGFGLFSAYPLVFTIANAFKPLDEIFLFPPRLFPRNFTLDNFVDLFNLIGNTRIPISRYFFNTLVITIVGVSGHVLFAALAAYPLAKHKFPGKALINQLIVYSLMFSSLVTAVPNYLVISWLGLIDTHLAIIIPSWGFTLGLFLMRQFMVTIPTELLEAAKMDGAGEYRVFFKVVMPLVKPAWLTVIILLFQQLWSTDGGAYIFTENLKPLSFALQQIVAGGIARTGASAAVALLMLVVPISVFIISQSRIIDTMAHSGIK</sequence>
<comment type="similarity">
    <text evidence="7">Belongs to the binding-protein-dependent transport system permease family.</text>
</comment>
<feature type="transmembrane region" description="Helical" evidence="7">
    <location>
        <begin position="139"/>
        <end position="161"/>
    </location>
</feature>
<evidence type="ECO:0000256" key="5">
    <source>
        <dbReference type="ARBA" id="ARBA00022989"/>
    </source>
</evidence>
<keyword evidence="2 7" id="KW-0813">Transport</keyword>
<feature type="domain" description="ABC transmembrane type-1" evidence="8">
    <location>
        <begin position="104"/>
        <end position="291"/>
    </location>
</feature>
<dbReference type="Pfam" id="PF00528">
    <property type="entry name" value="BPD_transp_1"/>
    <property type="match status" value="1"/>
</dbReference>
<accession>A0ABT2PX22</accession>
<dbReference type="Proteomes" id="UP001209076">
    <property type="component" value="Unassembled WGS sequence"/>
</dbReference>
<evidence type="ECO:0000313" key="10">
    <source>
        <dbReference type="Proteomes" id="UP001209076"/>
    </source>
</evidence>
<evidence type="ECO:0000256" key="6">
    <source>
        <dbReference type="ARBA" id="ARBA00023136"/>
    </source>
</evidence>
<dbReference type="Gene3D" id="1.10.3720.10">
    <property type="entry name" value="MetI-like"/>
    <property type="match status" value="1"/>
</dbReference>
<dbReference type="EMBL" id="JAOEGN010000002">
    <property type="protein sequence ID" value="MCU0104272.1"/>
    <property type="molecule type" value="Genomic_DNA"/>
</dbReference>
<comment type="caution">
    <text evidence="9">The sequence shown here is derived from an EMBL/GenBank/DDBJ whole genome shotgun (WGS) entry which is preliminary data.</text>
</comment>
<keyword evidence="3" id="KW-1003">Cell membrane</keyword>
<dbReference type="PROSITE" id="PS50928">
    <property type="entry name" value="ABC_TM1"/>
    <property type="match status" value="1"/>
</dbReference>
<evidence type="ECO:0000259" key="8">
    <source>
        <dbReference type="PROSITE" id="PS50928"/>
    </source>
</evidence>
<organism evidence="9 10">
    <name type="scientific">Paracholeplasma vituli</name>
    <dbReference type="NCBI Taxonomy" id="69473"/>
    <lineage>
        <taxon>Bacteria</taxon>
        <taxon>Bacillati</taxon>
        <taxon>Mycoplasmatota</taxon>
        <taxon>Mollicutes</taxon>
        <taxon>Acholeplasmatales</taxon>
        <taxon>Acholeplasmataceae</taxon>
        <taxon>Paracholeplasma</taxon>
    </lineage>
</organism>
<protein>
    <submittedName>
        <fullName evidence="9">Carbohydrate ABC transporter permease</fullName>
    </submittedName>
</protein>
<gene>
    <name evidence="9" type="ORF">N7603_01225</name>
</gene>
<dbReference type="InterPro" id="IPR035906">
    <property type="entry name" value="MetI-like_sf"/>
</dbReference>
<keyword evidence="4 7" id="KW-0812">Transmembrane</keyword>
<feature type="transmembrane region" description="Helical" evidence="7">
    <location>
        <begin position="259"/>
        <end position="290"/>
    </location>
</feature>
<dbReference type="PANTHER" id="PTHR43744">
    <property type="entry name" value="ABC TRANSPORTER PERMEASE PROTEIN MG189-RELATED-RELATED"/>
    <property type="match status" value="1"/>
</dbReference>
<name>A0ABT2PX22_9MOLU</name>
<reference evidence="10" key="1">
    <citation type="submission" date="2023-07" db="EMBL/GenBank/DDBJ databases">
        <title>Novel Mycoplasma species identified in domestic and wild animals.</title>
        <authorList>
            <person name="Volokhov D.V."/>
            <person name="Furtak V.A."/>
            <person name="Zagorodnyaya T.A."/>
        </authorList>
    </citation>
    <scope>NUCLEOTIDE SEQUENCE [LARGE SCALE GENOMIC DNA]</scope>
    <source>
        <strain evidence="10">92-19</strain>
    </source>
</reference>
<evidence type="ECO:0000313" key="9">
    <source>
        <dbReference type="EMBL" id="MCU0104272.1"/>
    </source>
</evidence>
<evidence type="ECO:0000256" key="7">
    <source>
        <dbReference type="RuleBase" id="RU363032"/>
    </source>
</evidence>
<dbReference type="SUPFAM" id="SSF161098">
    <property type="entry name" value="MetI-like"/>
    <property type="match status" value="1"/>
</dbReference>
<comment type="subcellular location">
    <subcellularLocation>
        <location evidence="1 7">Cell membrane</location>
        <topology evidence="1 7">Multi-pass membrane protein</topology>
    </subcellularLocation>
</comment>
<keyword evidence="10" id="KW-1185">Reference proteome</keyword>
<evidence type="ECO:0000256" key="1">
    <source>
        <dbReference type="ARBA" id="ARBA00004651"/>
    </source>
</evidence>
<feature type="transmembrane region" description="Helical" evidence="7">
    <location>
        <begin position="173"/>
        <end position="193"/>
    </location>
</feature>
<dbReference type="InterPro" id="IPR000515">
    <property type="entry name" value="MetI-like"/>
</dbReference>
<proteinExistence type="inferred from homology"/>
<feature type="transmembrane region" description="Helical" evidence="7">
    <location>
        <begin position="103"/>
        <end position="127"/>
    </location>
</feature>
<dbReference type="CDD" id="cd06261">
    <property type="entry name" value="TM_PBP2"/>
    <property type="match status" value="1"/>
</dbReference>